<dbReference type="Proteomes" id="UP000800093">
    <property type="component" value="Unassembled WGS sequence"/>
</dbReference>
<reference evidence="7" key="1">
    <citation type="journal article" date="2020" name="Stud. Mycol.">
        <title>101 Dothideomycetes genomes: A test case for predicting lifestyles and emergence of pathogens.</title>
        <authorList>
            <person name="Haridas S."/>
            <person name="Albert R."/>
            <person name="Binder M."/>
            <person name="Bloem J."/>
            <person name="LaButti K."/>
            <person name="Salamov A."/>
            <person name="Andreopoulos B."/>
            <person name="Baker S."/>
            <person name="Barry K."/>
            <person name="Bills G."/>
            <person name="Bluhm B."/>
            <person name="Cannon C."/>
            <person name="Castanera R."/>
            <person name="Culley D."/>
            <person name="Daum C."/>
            <person name="Ezra D."/>
            <person name="Gonzalez J."/>
            <person name="Henrissat B."/>
            <person name="Kuo A."/>
            <person name="Liang C."/>
            <person name="Lipzen A."/>
            <person name="Lutzoni F."/>
            <person name="Magnuson J."/>
            <person name="Mondo S."/>
            <person name="Nolan M."/>
            <person name="Ohm R."/>
            <person name="Pangilinan J."/>
            <person name="Park H.-J."/>
            <person name="Ramirez L."/>
            <person name="Alfaro M."/>
            <person name="Sun H."/>
            <person name="Tritt A."/>
            <person name="Yoshinaga Y."/>
            <person name="Zwiers L.-H."/>
            <person name="Turgeon B."/>
            <person name="Goodwin S."/>
            <person name="Spatafora J."/>
            <person name="Crous P."/>
            <person name="Grigoriev I."/>
        </authorList>
    </citation>
    <scope>NUCLEOTIDE SEQUENCE [LARGE SCALE GENOMIC DNA]</scope>
    <source>
        <strain evidence="7">CBS 304.66</strain>
    </source>
</reference>
<dbReference type="Gene3D" id="2.60.40.10">
    <property type="entry name" value="Immunoglobulins"/>
    <property type="match status" value="1"/>
</dbReference>
<dbReference type="EMBL" id="ML986621">
    <property type="protein sequence ID" value="KAF2263847.1"/>
    <property type="molecule type" value="Genomic_DNA"/>
</dbReference>
<dbReference type="Pfam" id="PF04739">
    <property type="entry name" value="AMPKBI"/>
    <property type="match status" value="1"/>
</dbReference>
<dbReference type="GO" id="GO:0031588">
    <property type="term" value="C:nucleotide-activated protein kinase complex"/>
    <property type="evidence" value="ECO:0007669"/>
    <property type="project" value="TreeGrafter"/>
</dbReference>
<dbReference type="InterPro" id="IPR006828">
    <property type="entry name" value="ASC_dom"/>
</dbReference>
<evidence type="ECO:0000313" key="7">
    <source>
        <dbReference type="Proteomes" id="UP000800093"/>
    </source>
</evidence>
<feature type="domain" description="Association with the SNF1 complex (ASC)" evidence="5">
    <location>
        <begin position="296"/>
        <end position="409"/>
    </location>
</feature>
<dbReference type="GO" id="GO:0005634">
    <property type="term" value="C:nucleus"/>
    <property type="evidence" value="ECO:0007669"/>
    <property type="project" value="TreeGrafter"/>
</dbReference>
<dbReference type="FunFam" id="2.60.40.10:FF:000562">
    <property type="entry name" value="Snf1 kinase complex beta-subunit Gal83"/>
    <property type="match status" value="1"/>
</dbReference>
<comment type="caution">
    <text evidence="6">The sequence shown here is derived from an EMBL/GenBank/DDBJ whole genome shotgun (WGS) entry which is preliminary data.</text>
</comment>
<dbReference type="AlphaFoldDB" id="A0A9P4N2X8"/>
<comment type="similarity">
    <text evidence="2">Belongs to the 5'-AMP-activated protein kinase beta subunit family.</text>
</comment>
<evidence type="ECO:0000256" key="1">
    <source>
        <dbReference type="ARBA" id="ARBA00004496"/>
    </source>
</evidence>
<feature type="compositionally biased region" description="Pro residues" evidence="4">
    <location>
        <begin position="277"/>
        <end position="297"/>
    </location>
</feature>
<proteinExistence type="inferred from homology"/>
<dbReference type="InterPro" id="IPR037256">
    <property type="entry name" value="ASC_dom_sf"/>
</dbReference>
<dbReference type="Gene3D" id="6.20.250.60">
    <property type="match status" value="1"/>
</dbReference>
<dbReference type="OrthoDB" id="531008at2759"/>
<dbReference type="GO" id="GO:0019901">
    <property type="term" value="F:protein kinase binding"/>
    <property type="evidence" value="ECO:0007669"/>
    <property type="project" value="TreeGrafter"/>
</dbReference>
<feature type="compositionally biased region" description="Pro residues" evidence="4">
    <location>
        <begin position="37"/>
        <end position="51"/>
    </location>
</feature>
<evidence type="ECO:0000256" key="4">
    <source>
        <dbReference type="SAM" id="MobiDB-lite"/>
    </source>
</evidence>
<sequence>MGNEQSRHKGYVHGHQHQHQLQHQHHHGQHGQHPSDTAPPKPKLPAPPPIHPQQQQQQPAPSPQTQPVDVPSLPKDESYGGGSRSAHASSIDPADASEFFIQPSQYSRPPRLPLPIEEEVHTPGSPIISPVDLTAPIAIDQADTDGVLPRRASVSSSTTVEEDALADDYQPVSNQPTVPTVIEWEGPGDRVYVTGTFAGWNKKYRLHKNGPSPKKDVLSTVINIIPGTHHLKFIVDNDMRTSDKLPTAVDYTNILVNYLEVSLDDLPQQATDTPKEPQQPEPAPPEPVPVLEPPKPKTPVNTVVSPKRYHQRIPRYLLDLDAPEESSRMARASAATSNLPTPPSLPMFLSKSILNGTTPMKDDSSVLILPNHTVLNHLATSSIKDNILATSATTRYKQKFLTTVMYKPKNDDPDRERN</sequence>
<accession>A0A9P4N2X8</accession>
<evidence type="ECO:0000259" key="5">
    <source>
        <dbReference type="SMART" id="SM01010"/>
    </source>
</evidence>
<dbReference type="SMART" id="SM01010">
    <property type="entry name" value="AMPKBI"/>
    <property type="match status" value="1"/>
</dbReference>
<evidence type="ECO:0000256" key="2">
    <source>
        <dbReference type="ARBA" id="ARBA00010926"/>
    </source>
</evidence>
<organism evidence="6 7">
    <name type="scientific">Lojkania enalia</name>
    <dbReference type="NCBI Taxonomy" id="147567"/>
    <lineage>
        <taxon>Eukaryota</taxon>
        <taxon>Fungi</taxon>
        <taxon>Dikarya</taxon>
        <taxon>Ascomycota</taxon>
        <taxon>Pezizomycotina</taxon>
        <taxon>Dothideomycetes</taxon>
        <taxon>Pleosporomycetidae</taxon>
        <taxon>Pleosporales</taxon>
        <taxon>Pleosporales incertae sedis</taxon>
        <taxon>Lojkania</taxon>
    </lineage>
</organism>
<evidence type="ECO:0000256" key="3">
    <source>
        <dbReference type="ARBA" id="ARBA00022490"/>
    </source>
</evidence>
<keyword evidence="3" id="KW-0963">Cytoplasm</keyword>
<dbReference type="InterPro" id="IPR014756">
    <property type="entry name" value="Ig_E-set"/>
</dbReference>
<feature type="region of interest" description="Disordered" evidence="4">
    <location>
        <begin position="268"/>
        <end position="302"/>
    </location>
</feature>
<dbReference type="InterPro" id="IPR032640">
    <property type="entry name" value="AMPK1_CBM"/>
</dbReference>
<feature type="compositionally biased region" description="Low complexity" evidence="4">
    <location>
        <begin position="52"/>
        <end position="67"/>
    </location>
</feature>
<dbReference type="SUPFAM" id="SSF160219">
    <property type="entry name" value="AMPKBI-like"/>
    <property type="match status" value="1"/>
</dbReference>
<name>A0A9P4N2X8_9PLEO</name>
<dbReference type="InterPro" id="IPR050827">
    <property type="entry name" value="CRP1_MDG1_kinase"/>
</dbReference>
<dbReference type="InterPro" id="IPR013783">
    <property type="entry name" value="Ig-like_fold"/>
</dbReference>
<dbReference type="PANTHER" id="PTHR10343:SF84">
    <property type="entry name" value="5'-AMP-ACTIVATED PROTEIN KINASE SUBUNIT BETA-1"/>
    <property type="match status" value="1"/>
</dbReference>
<feature type="region of interest" description="Disordered" evidence="4">
    <location>
        <begin position="1"/>
        <end position="112"/>
    </location>
</feature>
<protein>
    <submittedName>
        <fullName evidence="6">AMPKBI-domain-containing protein</fullName>
    </submittedName>
</protein>
<evidence type="ECO:0000313" key="6">
    <source>
        <dbReference type="EMBL" id="KAF2263847.1"/>
    </source>
</evidence>
<gene>
    <name evidence="6" type="ORF">CC78DRAFT_464751</name>
</gene>
<dbReference type="PANTHER" id="PTHR10343">
    <property type="entry name" value="5'-AMP-ACTIVATED PROTEIN KINASE , BETA SUBUNIT"/>
    <property type="match status" value="1"/>
</dbReference>
<dbReference type="CDD" id="cd02859">
    <property type="entry name" value="E_set_AMPKbeta_like_N"/>
    <property type="match status" value="1"/>
</dbReference>
<comment type="subcellular location">
    <subcellularLocation>
        <location evidence="1">Cytoplasm</location>
    </subcellularLocation>
</comment>
<dbReference type="GO" id="GO:0005737">
    <property type="term" value="C:cytoplasm"/>
    <property type="evidence" value="ECO:0007669"/>
    <property type="project" value="UniProtKB-SubCell"/>
</dbReference>
<feature type="compositionally biased region" description="Basic residues" evidence="4">
    <location>
        <begin position="8"/>
        <end position="30"/>
    </location>
</feature>
<keyword evidence="7" id="KW-1185">Reference proteome</keyword>
<dbReference type="Pfam" id="PF16561">
    <property type="entry name" value="AMPK1_CBM"/>
    <property type="match status" value="1"/>
</dbReference>
<dbReference type="SUPFAM" id="SSF81296">
    <property type="entry name" value="E set domains"/>
    <property type="match status" value="1"/>
</dbReference>
<dbReference type="GO" id="GO:0007165">
    <property type="term" value="P:signal transduction"/>
    <property type="evidence" value="ECO:0007669"/>
    <property type="project" value="UniProtKB-ARBA"/>
</dbReference>